<protein>
    <submittedName>
        <fullName evidence="7">TATA-box binding protein TBP2</fullName>
    </submittedName>
</protein>
<feature type="region of interest" description="Disordered" evidence="6">
    <location>
        <begin position="1"/>
        <end position="69"/>
    </location>
</feature>
<dbReference type="Pfam" id="PF00352">
    <property type="entry name" value="TBP"/>
    <property type="match status" value="2"/>
</dbReference>
<dbReference type="PANTHER" id="PTHR10126">
    <property type="entry name" value="TATA-BOX BINDING PROTEIN"/>
    <property type="match status" value="1"/>
</dbReference>
<dbReference type="InterPro" id="IPR012295">
    <property type="entry name" value="TBP_dom_sf"/>
</dbReference>
<comment type="caution">
    <text evidence="7">The sequence shown here is derived from an EMBL/GenBank/DDBJ whole genome shotgun (WGS) entry which is preliminary data.</text>
</comment>
<dbReference type="EMBL" id="JADAQX010000094">
    <property type="protein sequence ID" value="KAF8822047.1"/>
    <property type="molecule type" value="Genomic_DNA"/>
</dbReference>
<evidence type="ECO:0000256" key="5">
    <source>
        <dbReference type="ARBA" id="ARBA00023242"/>
    </source>
</evidence>
<proteinExistence type="inferred from homology"/>
<comment type="similarity">
    <text evidence="2">Belongs to the TBP family.</text>
</comment>
<dbReference type="Gene3D" id="3.30.310.10">
    <property type="entry name" value="TATA-Binding Protein"/>
    <property type="match status" value="2"/>
</dbReference>
<organism evidence="7 8">
    <name type="scientific">Cardiosporidium cionae</name>
    <dbReference type="NCBI Taxonomy" id="476202"/>
    <lineage>
        <taxon>Eukaryota</taxon>
        <taxon>Sar</taxon>
        <taxon>Alveolata</taxon>
        <taxon>Apicomplexa</taxon>
        <taxon>Aconoidasida</taxon>
        <taxon>Nephromycida</taxon>
        <taxon>Cardiosporidium</taxon>
    </lineage>
</organism>
<evidence type="ECO:0000256" key="6">
    <source>
        <dbReference type="SAM" id="MobiDB-lite"/>
    </source>
</evidence>
<comment type="subcellular location">
    <subcellularLocation>
        <location evidence="1">Nucleus</location>
    </subcellularLocation>
</comment>
<dbReference type="SUPFAM" id="SSF55945">
    <property type="entry name" value="TATA-box binding protein-like"/>
    <property type="match status" value="2"/>
</dbReference>
<evidence type="ECO:0000256" key="4">
    <source>
        <dbReference type="ARBA" id="ARBA00023163"/>
    </source>
</evidence>
<keyword evidence="4" id="KW-0804">Transcription</keyword>
<evidence type="ECO:0000256" key="3">
    <source>
        <dbReference type="ARBA" id="ARBA00023125"/>
    </source>
</evidence>
<accession>A0ABQ7JDE0</accession>
<gene>
    <name evidence="7" type="primary">TBP2</name>
    <name evidence="7" type="ORF">IE077_001177</name>
</gene>
<dbReference type="PRINTS" id="PR00686">
    <property type="entry name" value="TIFACTORIID"/>
</dbReference>
<feature type="compositionally biased region" description="Low complexity" evidence="6">
    <location>
        <begin position="13"/>
        <end position="23"/>
    </location>
</feature>
<evidence type="ECO:0000313" key="7">
    <source>
        <dbReference type="EMBL" id="KAF8822047.1"/>
    </source>
</evidence>
<keyword evidence="5" id="KW-0539">Nucleus</keyword>
<dbReference type="InterPro" id="IPR000814">
    <property type="entry name" value="TBP"/>
</dbReference>
<dbReference type="Proteomes" id="UP000823046">
    <property type="component" value="Unassembled WGS sequence"/>
</dbReference>
<keyword evidence="3" id="KW-0238">DNA-binding</keyword>
<reference evidence="7 8" key="1">
    <citation type="journal article" date="2020" name="bioRxiv">
        <title>Metabolic contributions of an alphaproteobacterial endosymbiont in the apicomplexan Cardiosporidium cionae.</title>
        <authorList>
            <person name="Hunter E.S."/>
            <person name="Paight C.J."/>
            <person name="Lane C.E."/>
        </authorList>
    </citation>
    <scope>NUCLEOTIDE SEQUENCE [LARGE SCALE GENOMIC DNA]</scope>
    <source>
        <strain evidence="7">ESH_2018</strain>
    </source>
</reference>
<dbReference type="InterPro" id="IPR033710">
    <property type="entry name" value="TBP_eukaryotic"/>
</dbReference>
<evidence type="ECO:0000256" key="1">
    <source>
        <dbReference type="ARBA" id="ARBA00004123"/>
    </source>
</evidence>
<evidence type="ECO:0000313" key="8">
    <source>
        <dbReference type="Proteomes" id="UP000823046"/>
    </source>
</evidence>
<keyword evidence="8" id="KW-1185">Reference proteome</keyword>
<name>A0ABQ7JDE0_9APIC</name>
<dbReference type="CDD" id="cd04516">
    <property type="entry name" value="TBP_eukaryotes"/>
    <property type="match status" value="1"/>
</dbReference>
<sequence>MRRRGLIKTMKITSNSTASSTNTGRKFSPSCPTSIRRKGLTSPVERRGLTNAAEQPSTSDKCAVEKSNPSCKQVDPLCDTDASPPVAQQLPFSPASFTDNNDLQEVLPREVLSQSLLNLSVDTSFHFSTTVPTIQNVVASVHLQCEVDLRKVAISTRNAEYNPRKVSAVVIRIRNPRCTGLIFQTGRLLITGTKSESDAKRGGKLMAKIVQLTGHKSVSFTNFKIESIIAVANCGVPVRLEGLANEHKEFCSYEPELFAGLVYRYNPSELSKAVLLIFVSGKIVITGCKSLADACTVFENMYPVVMQFKK</sequence>
<evidence type="ECO:0000256" key="2">
    <source>
        <dbReference type="ARBA" id="ARBA00005560"/>
    </source>
</evidence>